<reference evidence="9 10" key="1">
    <citation type="journal article" date="2014" name="PLoS Genet.">
        <title>Analysis of the Phlebiopsis gigantea genome, transcriptome and secretome provides insight into its pioneer colonization strategies of wood.</title>
        <authorList>
            <person name="Hori C."/>
            <person name="Ishida T."/>
            <person name="Igarashi K."/>
            <person name="Samejima M."/>
            <person name="Suzuki H."/>
            <person name="Master E."/>
            <person name="Ferreira P."/>
            <person name="Ruiz-Duenas F.J."/>
            <person name="Held B."/>
            <person name="Canessa P."/>
            <person name="Larrondo L.F."/>
            <person name="Schmoll M."/>
            <person name="Druzhinina I.S."/>
            <person name="Kubicek C.P."/>
            <person name="Gaskell J.A."/>
            <person name="Kersten P."/>
            <person name="St John F."/>
            <person name="Glasner J."/>
            <person name="Sabat G."/>
            <person name="Splinter BonDurant S."/>
            <person name="Syed K."/>
            <person name="Yadav J."/>
            <person name="Mgbeahuruike A.C."/>
            <person name="Kovalchuk A."/>
            <person name="Asiegbu F.O."/>
            <person name="Lackner G."/>
            <person name="Hoffmeister D."/>
            <person name="Rencoret J."/>
            <person name="Gutierrez A."/>
            <person name="Sun H."/>
            <person name="Lindquist E."/>
            <person name="Barry K."/>
            <person name="Riley R."/>
            <person name="Grigoriev I.V."/>
            <person name="Henrissat B."/>
            <person name="Kues U."/>
            <person name="Berka R.M."/>
            <person name="Martinez A.T."/>
            <person name="Covert S.F."/>
            <person name="Blanchette R.A."/>
            <person name="Cullen D."/>
        </authorList>
    </citation>
    <scope>NUCLEOTIDE SEQUENCE [LARGE SCALE GENOMIC DNA]</scope>
    <source>
        <strain evidence="9 10">11061_1 CR5-6</strain>
    </source>
</reference>
<dbReference type="Gene3D" id="1.10.287.1130">
    <property type="entry name" value="CytochromE C oxidase copper chaperone"/>
    <property type="match status" value="1"/>
</dbReference>
<feature type="domain" description="CHCH" evidence="8">
    <location>
        <begin position="37"/>
        <end position="70"/>
    </location>
</feature>
<dbReference type="InterPro" id="IPR009069">
    <property type="entry name" value="Cys_alpha_HP_mot_SF"/>
</dbReference>
<keyword evidence="3" id="KW-0496">Mitochondrion</keyword>
<dbReference type="InterPro" id="IPR010625">
    <property type="entry name" value="CHCH"/>
</dbReference>
<comment type="similarity">
    <text evidence="5">Belongs to the COX23 family.</text>
</comment>
<dbReference type="PROSITE" id="PS51808">
    <property type="entry name" value="CHCH"/>
    <property type="match status" value="1"/>
</dbReference>
<dbReference type="InterPro" id="IPR051040">
    <property type="entry name" value="COX23"/>
</dbReference>
<protein>
    <recommendedName>
        <fullName evidence="6">Cytochrome c oxidase-assembly factor COX23, mitochondrial</fullName>
    </recommendedName>
</protein>
<dbReference type="PANTHER" id="PTHR46811">
    <property type="entry name" value="COILED-COIL-HELIX-COILED-COIL-HELIX DOMAIN-CONTAINING PROTEIN 7"/>
    <property type="match status" value="1"/>
</dbReference>
<dbReference type="STRING" id="745531.A0A0C3SBF8"/>
<evidence type="ECO:0000256" key="5">
    <source>
        <dbReference type="ARBA" id="ARBA00038264"/>
    </source>
</evidence>
<dbReference type="Pfam" id="PF06747">
    <property type="entry name" value="CHCH"/>
    <property type="match status" value="1"/>
</dbReference>
<evidence type="ECO:0000313" key="9">
    <source>
        <dbReference type="EMBL" id="KIP09997.1"/>
    </source>
</evidence>
<dbReference type="GO" id="GO:0033108">
    <property type="term" value="P:mitochondrial respiratory chain complex assembly"/>
    <property type="evidence" value="ECO:0007669"/>
    <property type="project" value="TreeGrafter"/>
</dbReference>
<gene>
    <name evidence="9" type="ORF">PHLGIDRAFT_115813</name>
</gene>
<comment type="function">
    <text evidence="1">Required for the assembly of cytochrome c oxidase.</text>
</comment>
<keyword evidence="4" id="KW-1015">Disulfide bond</keyword>
<dbReference type="OrthoDB" id="9971592at2759"/>
<accession>A0A0C3SBF8</accession>
<evidence type="ECO:0000256" key="2">
    <source>
        <dbReference type="ARBA" id="ARBA00004569"/>
    </source>
</evidence>
<proteinExistence type="inferred from homology"/>
<dbReference type="PANTHER" id="PTHR46811:SF1">
    <property type="entry name" value="COILED-COIL-HELIX-COILED-COIL-HELIX DOMAIN-CONTAINING PROTEIN 7"/>
    <property type="match status" value="1"/>
</dbReference>
<evidence type="ECO:0000256" key="7">
    <source>
        <dbReference type="SAM" id="MobiDB-lite"/>
    </source>
</evidence>
<feature type="region of interest" description="Disordered" evidence="7">
    <location>
        <begin position="1"/>
        <end position="22"/>
    </location>
</feature>
<evidence type="ECO:0000256" key="4">
    <source>
        <dbReference type="ARBA" id="ARBA00023157"/>
    </source>
</evidence>
<keyword evidence="10" id="KW-1185">Reference proteome</keyword>
<evidence type="ECO:0000313" key="10">
    <source>
        <dbReference type="Proteomes" id="UP000053257"/>
    </source>
</evidence>
<name>A0A0C3SBF8_PHLG1</name>
<dbReference type="EMBL" id="KN840459">
    <property type="protein sequence ID" value="KIP09997.1"/>
    <property type="molecule type" value="Genomic_DNA"/>
</dbReference>
<comment type="subcellular location">
    <subcellularLocation>
        <location evidence="2">Mitochondrion intermembrane space</location>
    </subcellularLocation>
</comment>
<dbReference type="AlphaFoldDB" id="A0A0C3SBF8"/>
<evidence type="ECO:0000256" key="3">
    <source>
        <dbReference type="ARBA" id="ARBA00023128"/>
    </source>
</evidence>
<evidence type="ECO:0000256" key="1">
    <source>
        <dbReference type="ARBA" id="ARBA00003875"/>
    </source>
</evidence>
<organism evidence="9 10">
    <name type="scientific">Phlebiopsis gigantea (strain 11061_1 CR5-6)</name>
    <name type="common">White-rot fungus</name>
    <name type="synonym">Peniophora gigantea</name>
    <dbReference type="NCBI Taxonomy" id="745531"/>
    <lineage>
        <taxon>Eukaryota</taxon>
        <taxon>Fungi</taxon>
        <taxon>Dikarya</taxon>
        <taxon>Basidiomycota</taxon>
        <taxon>Agaricomycotina</taxon>
        <taxon>Agaricomycetes</taxon>
        <taxon>Polyporales</taxon>
        <taxon>Phanerochaetaceae</taxon>
        <taxon>Phlebiopsis</taxon>
    </lineage>
</organism>
<evidence type="ECO:0000259" key="8">
    <source>
        <dbReference type="Pfam" id="PF06747"/>
    </source>
</evidence>
<sequence>MAKLTEDELPNPLDNVTPKPYKEVFKNRPETKFVDPCADASKASMACLNKNNFDKEKCTAYFQAYRDCKRAWLEQRKADRKAAS</sequence>
<dbReference type="HOGENOM" id="CLU_157422_2_0_1"/>
<dbReference type="SUPFAM" id="SSF47072">
    <property type="entry name" value="Cysteine alpha-hairpin motif"/>
    <property type="match status" value="1"/>
</dbReference>
<dbReference type="Proteomes" id="UP000053257">
    <property type="component" value="Unassembled WGS sequence"/>
</dbReference>
<evidence type="ECO:0000256" key="6">
    <source>
        <dbReference type="ARBA" id="ARBA00041104"/>
    </source>
</evidence>
<dbReference type="GO" id="GO:0005758">
    <property type="term" value="C:mitochondrial intermembrane space"/>
    <property type="evidence" value="ECO:0007669"/>
    <property type="project" value="UniProtKB-SubCell"/>
</dbReference>